<evidence type="ECO:0000256" key="1">
    <source>
        <dbReference type="ARBA" id="ARBA00023125"/>
    </source>
</evidence>
<proteinExistence type="predicted"/>
<gene>
    <name evidence="4" type="ORF">JFP838_pA0028</name>
</gene>
<dbReference type="AlphaFoldDB" id="A0A140GQY5"/>
<dbReference type="RefSeq" id="WP_061429554.1">
    <property type="nucleotide sequence ID" value="NZ_CP013615.1"/>
</dbReference>
<dbReference type="PROSITE" id="PS50943">
    <property type="entry name" value="HTH_CROC1"/>
    <property type="match status" value="1"/>
</dbReference>
<dbReference type="GO" id="GO:0005829">
    <property type="term" value="C:cytosol"/>
    <property type="evidence" value="ECO:0007669"/>
    <property type="project" value="TreeGrafter"/>
</dbReference>
<keyword evidence="4" id="KW-0614">Plasmid</keyword>
<feature type="coiled-coil region" evidence="2">
    <location>
        <begin position="148"/>
        <end position="175"/>
    </location>
</feature>
<dbReference type="PANTHER" id="PTHR46797:SF1">
    <property type="entry name" value="METHYLPHOSPHONATE SYNTHASE"/>
    <property type="match status" value="1"/>
</dbReference>
<dbReference type="InterPro" id="IPR050807">
    <property type="entry name" value="TransReg_Diox_bact_type"/>
</dbReference>
<organism evidence="4 5">
    <name type="scientific">Clostridium perfringens</name>
    <dbReference type="NCBI Taxonomy" id="1502"/>
    <lineage>
        <taxon>Bacteria</taxon>
        <taxon>Bacillati</taxon>
        <taxon>Bacillota</taxon>
        <taxon>Clostridia</taxon>
        <taxon>Eubacteriales</taxon>
        <taxon>Clostridiaceae</taxon>
        <taxon>Clostridium</taxon>
    </lineage>
</organism>
<dbReference type="CDD" id="cd00093">
    <property type="entry name" value="HTH_XRE"/>
    <property type="match status" value="1"/>
</dbReference>
<dbReference type="PANTHER" id="PTHR46797">
    <property type="entry name" value="HTH-TYPE TRANSCRIPTIONAL REGULATOR"/>
    <property type="match status" value="1"/>
</dbReference>
<dbReference type="Pfam" id="PF01381">
    <property type="entry name" value="HTH_3"/>
    <property type="match status" value="1"/>
</dbReference>
<evidence type="ECO:0000259" key="3">
    <source>
        <dbReference type="PROSITE" id="PS50943"/>
    </source>
</evidence>
<sequence length="345" mass="40707">MKKIYKGNDIDRVVWNLVKDRANKKFNDDVKEYIKVIDRLNKAPVKKDLDYAIKNINLLEEYGEKIYAIRDLINEEDVLKLLAELYISSKIIIVRAKRLMTEYRFRMTKWDEFKEILKEYDAYSKIENLDELINELTSIAELKINAKYKITKDKYEFLENEIKRVQEEIKDIDIYLYYRSSQEFARVSKLMKSHVAKEEQDEVNYGKKLKDIRESRGLALKEVAEKTGYSISYIHRLENGERKFTSQVAIELAKALDVPINTFYKFDELLVGNLGDKIALEEVLTRKDYTINGKKVYNDEREDLSNILNTIVYLKDNYKGASDLQKLNSEDLNKFTSAILSYINK</sequence>
<evidence type="ECO:0000313" key="5">
    <source>
        <dbReference type="Proteomes" id="UP000070260"/>
    </source>
</evidence>
<dbReference type="SMART" id="SM00530">
    <property type="entry name" value="HTH_XRE"/>
    <property type="match status" value="1"/>
</dbReference>
<dbReference type="InterPro" id="IPR010982">
    <property type="entry name" value="Lambda_DNA-bd_dom_sf"/>
</dbReference>
<reference evidence="4 5" key="1">
    <citation type="journal article" date="2016" name="PLoS ONE">
        <title>Plasmid Characterization and Chromosome Analysis of Two netF+ Clostridium perfringens Isolates Associated with Foal and Canine Necrotizing Enteritis.</title>
        <authorList>
            <person name="Mehdizadeh Gohari I."/>
            <person name="Kropinski A.M."/>
            <person name="Weese S.J."/>
            <person name="Parreira V.R."/>
            <person name="Whitehead A.E."/>
            <person name="Boerlin P."/>
            <person name="Prescott J.F."/>
        </authorList>
    </citation>
    <scope>NUCLEOTIDE SEQUENCE [LARGE SCALE GENOMIC DNA]</scope>
    <source>
        <strain evidence="4 5">JP838</strain>
        <plasmid evidence="5">Plasmid pJFP838A</plasmid>
    </source>
</reference>
<evidence type="ECO:0000313" key="4">
    <source>
        <dbReference type="EMBL" id="AMN30944.1"/>
    </source>
</evidence>
<feature type="domain" description="HTH cro/C1-type" evidence="3">
    <location>
        <begin position="209"/>
        <end position="263"/>
    </location>
</feature>
<protein>
    <submittedName>
        <fullName evidence="4">Putative transcriptional activator</fullName>
    </submittedName>
</protein>
<dbReference type="PATRIC" id="fig|1502.177.peg.3234"/>
<dbReference type="InterPro" id="IPR001387">
    <property type="entry name" value="Cro/C1-type_HTH"/>
</dbReference>
<dbReference type="Proteomes" id="UP000070260">
    <property type="component" value="Plasmid pJFP838A"/>
</dbReference>
<accession>A0A140GQY5</accession>
<keyword evidence="1" id="KW-0238">DNA-binding</keyword>
<dbReference type="OrthoDB" id="118856at2"/>
<dbReference type="SUPFAM" id="SSF47413">
    <property type="entry name" value="lambda repressor-like DNA-binding domains"/>
    <property type="match status" value="1"/>
</dbReference>
<geneLocation type="plasmid" evidence="4 5">
    <name>pJFP838A</name>
</geneLocation>
<evidence type="ECO:0000256" key="2">
    <source>
        <dbReference type="SAM" id="Coils"/>
    </source>
</evidence>
<name>A0A140GQY5_CLOPF</name>
<dbReference type="GO" id="GO:0003700">
    <property type="term" value="F:DNA-binding transcription factor activity"/>
    <property type="evidence" value="ECO:0007669"/>
    <property type="project" value="TreeGrafter"/>
</dbReference>
<keyword evidence="2" id="KW-0175">Coiled coil</keyword>
<dbReference type="GO" id="GO:0003677">
    <property type="term" value="F:DNA binding"/>
    <property type="evidence" value="ECO:0007669"/>
    <property type="project" value="UniProtKB-KW"/>
</dbReference>
<dbReference type="EMBL" id="CP013615">
    <property type="protein sequence ID" value="AMN30944.1"/>
    <property type="molecule type" value="Genomic_DNA"/>
</dbReference>
<dbReference type="Gene3D" id="1.10.260.40">
    <property type="entry name" value="lambda repressor-like DNA-binding domains"/>
    <property type="match status" value="1"/>
</dbReference>